<dbReference type="RefSeq" id="XP_030379553.1">
    <property type="nucleotide sequence ID" value="XM_030523693.1"/>
</dbReference>
<evidence type="ECO:0000256" key="1">
    <source>
        <dbReference type="ARBA" id="ARBA00022723"/>
    </source>
</evidence>
<dbReference type="GO" id="GO:0046872">
    <property type="term" value="F:metal ion binding"/>
    <property type="evidence" value="ECO:0007669"/>
    <property type="project" value="UniProtKB-KW"/>
</dbReference>
<feature type="region of interest" description="Disordered" evidence="5">
    <location>
        <begin position="501"/>
        <end position="530"/>
    </location>
</feature>
<keyword evidence="3 4" id="KW-0440">LIM domain</keyword>
<feature type="region of interest" description="Disordered" evidence="5">
    <location>
        <begin position="18"/>
        <end position="98"/>
    </location>
</feature>
<dbReference type="SUPFAM" id="SSF57716">
    <property type="entry name" value="Glucocorticoid receptor-like (DNA-binding domain)"/>
    <property type="match status" value="2"/>
</dbReference>
<evidence type="ECO:0000256" key="5">
    <source>
        <dbReference type="SAM" id="MobiDB-lite"/>
    </source>
</evidence>
<name>A0A6J2TWJ8_DROLE</name>
<keyword evidence="2 4" id="KW-0862">Zinc</keyword>
<dbReference type="PANTHER" id="PTHR24206">
    <property type="entry name" value="OS06G0237300 PROTEIN"/>
    <property type="match status" value="1"/>
</dbReference>
<evidence type="ECO:0000313" key="7">
    <source>
        <dbReference type="Proteomes" id="UP000504634"/>
    </source>
</evidence>
<dbReference type="GeneID" id="115627841"/>
<accession>A0A6J2TWJ8</accession>
<dbReference type="PROSITE" id="PS50023">
    <property type="entry name" value="LIM_DOMAIN_2"/>
    <property type="match status" value="1"/>
</dbReference>
<feature type="compositionally biased region" description="Polar residues" evidence="5">
    <location>
        <begin position="508"/>
        <end position="526"/>
    </location>
</feature>
<protein>
    <submittedName>
        <fullName evidence="8 9">LIM domain and actin-binding protein 1 isoform X1</fullName>
    </submittedName>
</protein>
<evidence type="ECO:0000313" key="8">
    <source>
        <dbReference type="RefSeq" id="XP_030379553.1"/>
    </source>
</evidence>
<feature type="compositionally biased region" description="Acidic residues" evidence="5">
    <location>
        <begin position="648"/>
        <end position="670"/>
    </location>
</feature>
<keyword evidence="1 4" id="KW-0479">Metal-binding</keyword>
<dbReference type="PROSITE" id="PS00478">
    <property type="entry name" value="LIM_DOMAIN_1"/>
    <property type="match status" value="1"/>
</dbReference>
<dbReference type="SMART" id="SM00132">
    <property type="entry name" value="LIM"/>
    <property type="match status" value="1"/>
</dbReference>
<dbReference type="OrthoDB" id="25654at2759"/>
<dbReference type="Proteomes" id="UP000504634">
    <property type="component" value="Unplaced"/>
</dbReference>
<feature type="domain" description="LIM zinc-binding" evidence="6">
    <location>
        <begin position="149"/>
        <end position="209"/>
    </location>
</feature>
<proteinExistence type="predicted"/>
<gene>
    <name evidence="8 9" type="primary">LOC115627841</name>
</gene>
<feature type="compositionally biased region" description="Polar residues" evidence="5">
    <location>
        <begin position="590"/>
        <end position="607"/>
    </location>
</feature>
<evidence type="ECO:0000259" key="6">
    <source>
        <dbReference type="PROSITE" id="PS50023"/>
    </source>
</evidence>
<dbReference type="AlphaFoldDB" id="A0A6J2TWJ8"/>
<feature type="compositionally biased region" description="Basic and acidic residues" evidence="5">
    <location>
        <begin position="40"/>
        <end position="52"/>
    </location>
</feature>
<feature type="compositionally biased region" description="Acidic residues" evidence="5">
    <location>
        <begin position="329"/>
        <end position="343"/>
    </location>
</feature>
<feature type="region of interest" description="Disordered" evidence="5">
    <location>
        <begin position="302"/>
        <end position="358"/>
    </location>
</feature>
<feature type="region of interest" description="Disordered" evidence="5">
    <location>
        <begin position="558"/>
        <end position="672"/>
    </location>
</feature>
<evidence type="ECO:0000313" key="9">
    <source>
        <dbReference type="RefSeq" id="XP_030379554.1"/>
    </source>
</evidence>
<organism evidence="7 8">
    <name type="scientific">Drosophila lebanonensis</name>
    <name type="common">Fruit fly</name>
    <name type="synonym">Scaptodrosophila lebanonensis</name>
    <dbReference type="NCBI Taxonomy" id="7225"/>
    <lineage>
        <taxon>Eukaryota</taxon>
        <taxon>Metazoa</taxon>
        <taxon>Ecdysozoa</taxon>
        <taxon>Arthropoda</taxon>
        <taxon>Hexapoda</taxon>
        <taxon>Insecta</taxon>
        <taxon>Pterygota</taxon>
        <taxon>Neoptera</taxon>
        <taxon>Endopterygota</taxon>
        <taxon>Diptera</taxon>
        <taxon>Brachycera</taxon>
        <taxon>Muscomorpha</taxon>
        <taxon>Ephydroidea</taxon>
        <taxon>Drosophilidae</taxon>
        <taxon>Scaptodrosophila</taxon>
    </lineage>
</organism>
<keyword evidence="7" id="KW-1185">Reference proteome</keyword>
<dbReference type="Gene3D" id="2.10.110.10">
    <property type="entry name" value="Cysteine Rich Protein"/>
    <property type="match status" value="1"/>
</dbReference>
<dbReference type="InterPro" id="IPR001781">
    <property type="entry name" value="Znf_LIM"/>
</dbReference>
<reference evidence="8 9" key="1">
    <citation type="submission" date="2025-04" db="UniProtKB">
        <authorList>
            <consortium name="RefSeq"/>
        </authorList>
    </citation>
    <scope>IDENTIFICATION</scope>
    <source>
        <strain evidence="8 9">11010-0011.00</strain>
        <tissue evidence="8 9">Whole body</tissue>
    </source>
</reference>
<sequence>MESKKYKSVINAEEEHLMTMSTTTSTKTVKKSLKTTKTKQSLEKLSSKESKSETISSTNAQELGMDTVDATAATTPPTPPTPTGEDAQARKKVKSKKSKKCEYDNQNISVKTSFNKFDALQKRNLIHVRSSDSGKAQEIFSNPQDEQQTSCRLCNKAVYKMEEVKAEKGIYHKTCFRCHECSKQLKFDNYQIHEGTLYCTAHFKLLFAPKVVEDVDPKPRKAELIIRESQPVELPPDVVRASDKPDLGLEELQQLNVRSRFQVFEGAGKRREEEEQQLQRQNTVVKRSTSILSKVAKLQQHGLNSSIDMKSETAENQNPDESGSGSENSDSDIENVDDNVEDADLVRSKRRTQKERPVGLGDAMNDIKTRFETGHVQSKEERREERKQEIQNIRSRLFMGKQAKFKEMYQQAVADSEQSITSVGKKPEVEIGAAARSIKERFEKGEMFNEKGGSSNLSEDADVFESAISKRSRSIFMELDANAEANGEAATLDAQNELKKNRSGLLRKSNSQVERDTANGNDQNNVDVVKYDEKPEDVKIATSEISEKFKFFETYRPNEGEKRKFRMTPPREGVVKMPTSDSDSDEPEKSTFNDNVLQKTQTTSTMLNKFREMEQKKFKGSNESNGPKPLKCFTPPPEDRRRYYDNQNSEDDESEESNSEDESANEDEPQEFAKLSANDEALKEAQNAARAKKLRAKFEKWQANEIQRELNEGHVDIYSQQVSDDSTIESTKTIRERFENMKNFERKSPSGPRYQVNRFV</sequence>
<feature type="compositionally biased region" description="Polar residues" evidence="5">
    <location>
        <begin position="302"/>
        <end position="319"/>
    </location>
</feature>
<feature type="compositionally biased region" description="Basic residues" evidence="5">
    <location>
        <begin position="28"/>
        <end position="37"/>
    </location>
</feature>
<dbReference type="RefSeq" id="XP_030379554.1">
    <property type="nucleotide sequence ID" value="XM_030523694.1"/>
</dbReference>
<dbReference type="Pfam" id="PF00412">
    <property type="entry name" value="LIM"/>
    <property type="match status" value="1"/>
</dbReference>
<feature type="region of interest" description="Disordered" evidence="5">
    <location>
        <begin position="267"/>
        <end position="286"/>
    </location>
</feature>
<evidence type="ECO:0000256" key="4">
    <source>
        <dbReference type="PROSITE-ProRule" id="PRU00125"/>
    </source>
</evidence>
<evidence type="ECO:0000256" key="2">
    <source>
        <dbReference type="ARBA" id="ARBA00022833"/>
    </source>
</evidence>
<dbReference type="CDD" id="cd09445">
    <property type="entry name" value="LIM_Mical_like_2"/>
    <property type="match status" value="1"/>
</dbReference>
<evidence type="ECO:0000256" key="3">
    <source>
        <dbReference type="ARBA" id="ARBA00023038"/>
    </source>
</evidence>